<dbReference type="Proteomes" id="UP001314796">
    <property type="component" value="Unassembled WGS sequence"/>
</dbReference>
<dbReference type="RefSeq" id="WP_204400206.1">
    <property type="nucleotide sequence ID" value="NZ_JAFBEE010000002.1"/>
</dbReference>
<feature type="coiled-coil region" evidence="1">
    <location>
        <begin position="66"/>
        <end position="148"/>
    </location>
</feature>
<comment type="caution">
    <text evidence="2">The sequence shown here is derived from an EMBL/GenBank/DDBJ whole genome shotgun (WGS) entry which is preliminary data.</text>
</comment>
<reference evidence="2 3" key="1">
    <citation type="submission" date="2021-01" db="EMBL/GenBank/DDBJ databases">
        <title>Genomic Encyclopedia of Type Strains, Phase IV (KMG-IV): sequencing the most valuable type-strain genomes for metagenomic binning, comparative biology and taxonomic classification.</title>
        <authorList>
            <person name="Goeker M."/>
        </authorList>
    </citation>
    <scope>NUCLEOTIDE SEQUENCE [LARGE SCALE GENOMIC DNA]</scope>
    <source>
        <strain evidence="2 3">DSM 25890</strain>
    </source>
</reference>
<dbReference type="EMBL" id="JAFBEE010000002">
    <property type="protein sequence ID" value="MBM7613920.1"/>
    <property type="molecule type" value="Genomic_DNA"/>
</dbReference>
<evidence type="ECO:0000313" key="3">
    <source>
        <dbReference type="Proteomes" id="UP001314796"/>
    </source>
</evidence>
<accession>A0ABS2NLU8</accession>
<evidence type="ECO:0000256" key="1">
    <source>
        <dbReference type="SAM" id="Coils"/>
    </source>
</evidence>
<proteinExistence type="predicted"/>
<keyword evidence="1" id="KW-0175">Coiled coil</keyword>
<organism evidence="2 3">
    <name type="scientific">Alkaliphilus hydrothermalis</name>
    <dbReference type="NCBI Taxonomy" id="1482730"/>
    <lineage>
        <taxon>Bacteria</taxon>
        <taxon>Bacillati</taxon>
        <taxon>Bacillota</taxon>
        <taxon>Clostridia</taxon>
        <taxon>Peptostreptococcales</taxon>
        <taxon>Natronincolaceae</taxon>
        <taxon>Alkaliphilus</taxon>
    </lineage>
</organism>
<gene>
    <name evidence="2" type="ORF">JOC73_000429</name>
</gene>
<evidence type="ECO:0000313" key="2">
    <source>
        <dbReference type="EMBL" id="MBM7613920.1"/>
    </source>
</evidence>
<sequence length="162" mass="19186">MMKYQPVNLNFIPKDERLDRDLVNAMPVEEVEMELETSVEDLPAKDTRKQKEVLHPRREVFTLEEKIILNNQIEHLKEQLNYSEDQVSALQMRLHESNNKITALKDQLNSYEAYRDDLDQVTSLNINLSRLSNENEELKQQLKQQKDHVQMLYLILLILAIL</sequence>
<keyword evidence="3" id="KW-1185">Reference proteome</keyword>
<dbReference type="Gene3D" id="1.20.1480.30">
    <property type="entry name" value="Designed four-helix bundle protein"/>
    <property type="match status" value="1"/>
</dbReference>
<name>A0ABS2NLU8_9FIRM</name>
<protein>
    <submittedName>
        <fullName evidence="2">Chromosome segregation ATPase</fullName>
    </submittedName>
</protein>